<protein>
    <submittedName>
        <fullName evidence="2">Vitelline membrane outer layer protein 1-like 8</fullName>
    </submittedName>
</protein>
<dbReference type="PANTHER" id="PTHR18841">
    <property type="entry name" value="VITELLINE MEMBRANE OUTER LAYER PROTEIN I-RELATED"/>
    <property type="match status" value="1"/>
</dbReference>
<name>A0A8J5K4D5_HOMAM</name>
<feature type="signal peptide" evidence="1">
    <location>
        <begin position="1"/>
        <end position="18"/>
    </location>
</feature>
<dbReference type="InterPro" id="IPR036706">
    <property type="entry name" value="VOMI_sf"/>
</dbReference>
<accession>A0A8J5K4D5</accession>
<sequence length="171" mass="18721">MRTTLFLALLVCFAAVLGQRDRIVTKSLVLDNGMDWGKWGEADYCDDGSFASFMEVKVGSLAITESCMRSCSRGFLTGLRAQVLGYQGVVFDDVAVQDIQMECNYGDEIIDGTKTYHNFGIPNGNWGTWARCPNGSAICGIETRLEDPNLVTDDTAVDDLSMFCCALNPTD</sequence>
<dbReference type="SUPFAM" id="SSF51092">
    <property type="entry name" value="Vitelline membrane outer protein-I (VMO-I)"/>
    <property type="match status" value="1"/>
</dbReference>
<keyword evidence="3" id="KW-1185">Reference proteome</keyword>
<evidence type="ECO:0000256" key="1">
    <source>
        <dbReference type="SAM" id="SignalP"/>
    </source>
</evidence>
<gene>
    <name evidence="2" type="primary">VMO1-L8</name>
    <name evidence="2" type="ORF">Hamer_G025716</name>
</gene>
<dbReference type="Gene3D" id="2.100.10.20">
    <property type="entry name" value="Vitelline membrane outer layer protein I (VOMI)"/>
    <property type="match status" value="1"/>
</dbReference>
<dbReference type="Pfam" id="PF03762">
    <property type="entry name" value="VOMI"/>
    <property type="match status" value="1"/>
</dbReference>
<comment type="caution">
    <text evidence="2">The sequence shown here is derived from an EMBL/GenBank/DDBJ whole genome shotgun (WGS) entry which is preliminary data.</text>
</comment>
<organism evidence="2 3">
    <name type="scientific">Homarus americanus</name>
    <name type="common">American lobster</name>
    <dbReference type="NCBI Taxonomy" id="6706"/>
    <lineage>
        <taxon>Eukaryota</taxon>
        <taxon>Metazoa</taxon>
        <taxon>Ecdysozoa</taxon>
        <taxon>Arthropoda</taxon>
        <taxon>Crustacea</taxon>
        <taxon>Multicrustacea</taxon>
        <taxon>Malacostraca</taxon>
        <taxon>Eumalacostraca</taxon>
        <taxon>Eucarida</taxon>
        <taxon>Decapoda</taxon>
        <taxon>Pleocyemata</taxon>
        <taxon>Astacidea</taxon>
        <taxon>Nephropoidea</taxon>
        <taxon>Nephropidae</taxon>
        <taxon>Homarus</taxon>
    </lineage>
</organism>
<proteinExistence type="predicted"/>
<dbReference type="EMBL" id="JAHLQT010022555">
    <property type="protein sequence ID" value="KAG7166408.1"/>
    <property type="molecule type" value="Genomic_DNA"/>
</dbReference>
<evidence type="ECO:0000313" key="3">
    <source>
        <dbReference type="Proteomes" id="UP000747542"/>
    </source>
</evidence>
<dbReference type="AlphaFoldDB" id="A0A8J5K4D5"/>
<dbReference type="InterPro" id="IPR005515">
    <property type="entry name" value="VOMI"/>
</dbReference>
<keyword evidence="1" id="KW-0732">Signal</keyword>
<dbReference type="GO" id="GO:0005615">
    <property type="term" value="C:extracellular space"/>
    <property type="evidence" value="ECO:0007669"/>
    <property type="project" value="TreeGrafter"/>
</dbReference>
<evidence type="ECO:0000313" key="2">
    <source>
        <dbReference type="EMBL" id="KAG7166408.1"/>
    </source>
</evidence>
<reference evidence="2" key="1">
    <citation type="journal article" date="2021" name="Sci. Adv.">
        <title>The American lobster genome reveals insights on longevity, neural, and immune adaptations.</title>
        <authorList>
            <person name="Polinski J.M."/>
            <person name="Zimin A.V."/>
            <person name="Clark K.F."/>
            <person name="Kohn A.B."/>
            <person name="Sadowski N."/>
            <person name="Timp W."/>
            <person name="Ptitsyn A."/>
            <person name="Khanna P."/>
            <person name="Romanova D.Y."/>
            <person name="Williams P."/>
            <person name="Greenwood S.J."/>
            <person name="Moroz L.L."/>
            <person name="Walt D.R."/>
            <person name="Bodnar A.G."/>
        </authorList>
    </citation>
    <scope>NUCLEOTIDE SEQUENCE</scope>
    <source>
        <strain evidence="2">GMGI-L3</strain>
    </source>
</reference>
<dbReference type="PANTHER" id="PTHR18841:SF0">
    <property type="entry name" value="VITELLINE MEMBRANE OUTER LAYER 1 HOMOLOG A-RELATED"/>
    <property type="match status" value="1"/>
</dbReference>
<feature type="chain" id="PRO_5035312047" evidence="1">
    <location>
        <begin position="19"/>
        <end position="171"/>
    </location>
</feature>
<dbReference type="Proteomes" id="UP000747542">
    <property type="component" value="Unassembled WGS sequence"/>
</dbReference>